<evidence type="ECO:0000313" key="2">
    <source>
        <dbReference type="EMBL" id="SEH53362.1"/>
    </source>
</evidence>
<gene>
    <name evidence="2" type="ORF">SAMN04489835_1090</name>
</gene>
<dbReference type="Pfam" id="PF01966">
    <property type="entry name" value="HD"/>
    <property type="match status" value="1"/>
</dbReference>
<feature type="domain" description="HD" evidence="1">
    <location>
        <begin position="37"/>
        <end position="122"/>
    </location>
</feature>
<accession>A0A1H6J1L5</accession>
<proteinExistence type="predicted"/>
<organism evidence="2 3">
    <name type="scientific">Mycolicibacterium rutilum</name>
    <name type="common">Mycobacterium rutilum</name>
    <dbReference type="NCBI Taxonomy" id="370526"/>
    <lineage>
        <taxon>Bacteria</taxon>
        <taxon>Bacillati</taxon>
        <taxon>Actinomycetota</taxon>
        <taxon>Actinomycetes</taxon>
        <taxon>Mycobacteriales</taxon>
        <taxon>Mycobacteriaceae</taxon>
        <taxon>Mycolicibacterium</taxon>
    </lineage>
</organism>
<dbReference type="STRING" id="370526.SAMN04489835_1090"/>
<sequence length="222" mass="24007">MTTNTNVADPAVWNLPDSEICTAALQLVHNVSPAFLANHCVRSYLFGRELATAQGLRAGADYDEELVFLACALHDLGITEYGGGSQRFEVDGADAAVRFLREHNVTEDRLTPVWQAIALHTSVGLAHRFGPEQSVTHFGISLDINGFGTEQLPPGFAERVHAAFPRHDLGYAITDLIAQGTAADPTKAPPFSFPAHVHELINGGRLTFLDVVAASPWGDRPR</sequence>
<dbReference type="AlphaFoldDB" id="A0A1H6J1L5"/>
<dbReference type="PANTHER" id="PTHR35569:SF1">
    <property type="entry name" value="CYANAMIDE HYDRATASE DDI2-RELATED"/>
    <property type="match status" value="1"/>
</dbReference>
<dbReference type="InterPro" id="IPR006674">
    <property type="entry name" value="HD_domain"/>
</dbReference>
<keyword evidence="3" id="KW-1185">Reference proteome</keyword>
<dbReference type="CDD" id="cd00077">
    <property type="entry name" value="HDc"/>
    <property type="match status" value="1"/>
</dbReference>
<dbReference type="OrthoDB" id="8478129at2"/>
<evidence type="ECO:0000313" key="3">
    <source>
        <dbReference type="Proteomes" id="UP000182915"/>
    </source>
</evidence>
<evidence type="ECO:0000259" key="1">
    <source>
        <dbReference type="Pfam" id="PF01966"/>
    </source>
</evidence>
<name>A0A1H6J1L5_MYCRU</name>
<dbReference type="Gene3D" id="1.10.3210.10">
    <property type="entry name" value="Hypothetical protein af1432"/>
    <property type="match status" value="1"/>
</dbReference>
<protein>
    <submittedName>
        <fullName evidence="2">HD domain-containing protein</fullName>
    </submittedName>
</protein>
<dbReference type="Proteomes" id="UP000182915">
    <property type="component" value="Chromosome I"/>
</dbReference>
<dbReference type="InterPro" id="IPR003607">
    <property type="entry name" value="HD/PDEase_dom"/>
</dbReference>
<dbReference type="RefSeq" id="WP_083406315.1">
    <property type="nucleotide sequence ID" value="NZ_LT629971.1"/>
</dbReference>
<reference evidence="3" key="1">
    <citation type="submission" date="2016-10" db="EMBL/GenBank/DDBJ databases">
        <authorList>
            <person name="Varghese N."/>
            <person name="Submissions S."/>
        </authorList>
    </citation>
    <scope>NUCLEOTIDE SEQUENCE [LARGE SCALE GENOMIC DNA]</scope>
    <source>
        <strain evidence="3">DSM 45405</strain>
    </source>
</reference>
<dbReference type="EMBL" id="LT629971">
    <property type="protein sequence ID" value="SEH53362.1"/>
    <property type="molecule type" value="Genomic_DNA"/>
</dbReference>
<dbReference type="SUPFAM" id="SSF109604">
    <property type="entry name" value="HD-domain/PDEase-like"/>
    <property type="match status" value="1"/>
</dbReference>
<dbReference type="PANTHER" id="PTHR35569">
    <property type="entry name" value="CYANAMIDE HYDRATASE DDI2-RELATED"/>
    <property type="match status" value="1"/>
</dbReference>